<dbReference type="Gene3D" id="3.40.50.2000">
    <property type="entry name" value="Glycogen Phosphorylase B"/>
    <property type="match status" value="2"/>
</dbReference>
<name>A0A518CPR1_9PLAN</name>
<sequence>MHIALVKGRYSLRHGGSERYCVNLSRQLKKRGHDVSVIGHTIDEELQDEVEFIPVRRNMMMSSTKNRSFAENCGKEVKKRKFDLVYGIGRAFGLDAVRVTERLQSHWLRVNYKPQWRYQMQTWNPRHRTLVEMERQIYQSSDTKRIITQSQLDRRLVMENYGISEEKIRIVYNGVDLGQFNLAQRDSRDEIREELALSSDQKLMVFASMDFPGKGLRYIIESLSRMQEDNVVLAVLGKGPIPQYQAIAKEFHVQERVQFLGRRSDIQRFYGAGDLFILPTAYEPFPNVNLEAMACGLPVLTTSTSGGADIIREQENGYLISAIDAVEEMIELLDTHFKKSDSELDAMRANCWATAEQMPIEKNVERTLEVFEEVLHEKFRV</sequence>
<dbReference type="SUPFAM" id="SSF53756">
    <property type="entry name" value="UDP-Glycosyltransferase/glycogen phosphorylase"/>
    <property type="match status" value="1"/>
</dbReference>
<dbReference type="EC" id="2.4.-.-" evidence="3"/>
<feature type="domain" description="Glycosyl transferase family 1" evidence="1">
    <location>
        <begin position="188"/>
        <end position="340"/>
    </location>
</feature>
<evidence type="ECO:0000313" key="4">
    <source>
        <dbReference type="Proteomes" id="UP000317178"/>
    </source>
</evidence>
<gene>
    <name evidence="3" type="primary">rfaG</name>
    <name evidence="3" type="ORF">Pla110_29540</name>
</gene>
<reference evidence="3 4" key="1">
    <citation type="submission" date="2019-02" db="EMBL/GenBank/DDBJ databases">
        <title>Deep-cultivation of Planctomycetes and their phenomic and genomic characterization uncovers novel biology.</title>
        <authorList>
            <person name="Wiegand S."/>
            <person name="Jogler M."/>
            <person name="Boedeker C."/>
            <person name="Pinto D."/>
            <person name="Vollmers J."/>
            <person name="Rivas-Marin E."/>
            <person name="Kohn T."/>
            <person name="Peeters S.H."/>
            <person name="Heuer A."/>
            <person name="Rast P."/>
            <person name="Oberbeckmann S."/>
            <person name="Bunk B."/>
            <person name="Jeske O."/>
            <person name="Meyerdierks A."/>
            <person name="Storesund J.E."/>
            <person name="Kallscheuer N."/>
            <person name="Luecker S."/>
            <person name="Lage O.M."/>
            <person name="Pohl T."/>
            <person name="Merkel B.J."/>
            <person name="Hornburger P."/>
            <person name="Mueller R.-W."/>
            <person name="Bruemmer F."/>
            <person name="Labrenz M."/>
            <person name="Spormann A.M."/>
            <person name="Op den Camp H."/>
            <person name="Overmann J."/>
            <person name="Amann R."/>
            <person name="Jetten M.S.M."/>
            <person name="Mascher T."/>
            <person name="Medema M.H."/>
            <person name="Devos D.P."/>
            <person name="Kaster A.-K."/>
            <person name="Ovreas L."/>
            <person name="Rohde M."/>
            <person name="Galperin M.Y."/>
            <person name="Jogler C."/>
        </authorList>
    </citation>
    <scope>NUCLEOTIDE SEQUENCE [LARGE SCALE GENOMIC DNA]</scope>
    <source>
        <strain evidence="3 4">Pla110</strain>
    </source>
</reference>
<dbReference type="Pfam" id="PF00534">
    <property type="entry name" value="Glycos_transf_1"/>
    <property type="match status" value="1"/>
</dbReference>
<dbReference type="GO" id="GO:0016757">
    <property type="term" value="F:glycosyltransferase activity"/>
    <property type="evidence" value="ECO:0007669"/>
    <property type="project" value="UniProtKB-KW"/>
</dbReference>
<dbReference type="RefSeq" id="WP_144996418.1">
    <property type="nucleotide sequence ID" value="NZ_CP036281.1"/>
</dbReference>
<dbReference type="InterPro" id="IPR028098">
    <property type="entry name" value="Glyco_trans_4-like_N"/>
</dbReference>
<dbReference type="PANTHER" id="PTHR45947">
    <property type="entry name" value="SULFOQUINOVOSYL TRANSFERASE SQD2"/>
    <property type="match status" value="1"/>
</dbReference>
<keyword evidence="4" id="KW-1185">Reference proteome</keyword>
<dbReference type="Proteomes" id="UP000317178">
    <property type="component" value="Chromosome"/>
</dbReference>
<dbReference type="KEGG" id="plon:Pla110_29540"/>
<dbReference type="CDD" id="cd03801">
    <property type="entry name" value="GT4_PimA-like"/>
    <property type="match status" value="1"/>
</dbReference>
<dbReference type="Pfam" id="PF13439">
    <property type="entry name" value="Glyco_transf_4"/>
    <property type="match status" value="1"/>
</dbReference>
<evidence type="ECO:0000313" key="3">
    <source>
        <dbReference type="EMBL" id="QDU81215.1"/>
    </source>
</evidence>
<dbReference type="OrthoDB" id="9795068at2"/>
<dbReference type="PANTHER" id="PTHR45947:SF3">
    <property type="entry name" value="SULFOQUINOVOSYL TRANSFERASE SQD2"/>
    <property type="match status" value="1"/>
</dbReference>
<proteinExistence type="predicted"/>
<dbReference type="InterPro" id="IPR001296">
    <property type="entry name" value="Glyco_trans_1"/>
</dbReference>
<evidence type="ECO:0000259" key="2">
    <source>
        <dbReference type="Pfam" id="PF13439"/>
    </source>
</evidence>
<keyword evidence="3" id="KW-0808">Transferase</keyword>
<organism evidence="3 4">
    <name type="scientific">Polystyrenella longa</name>
    <dbReference type="NCBI Taxonomy" id="2528007"/>
    <lineage>
        <taxon>Bacteria</taxon>
        <taxon>Pseudomonadati</taxon>
        <taxon>Planctomycetota</taxon>
        <taxon>Planctomycetia</taxon>
        <taxon>Planctomycetales</taxon>
        <taxon>Planctomycetaceae</taxon>
        <taxon>Polystyrenella</taxon>
    </lineage>
</organism>
<dbReference type="EMBL" id="CP036281">
    <property type="protein sequence ID" value="QDU81215.1"/>
    <property type="molecule type" value="Genomic_DNA"/>
</dbReference>
<keyword evidence="3" id="KW-0328">Glycosyltransferase</keyword>
<dbReference type="InterPro" id="IPR050194">
    <property type="entry name" value="Glycosyltransferase_grp1"/>
</dbReference>
<dbReference type="AlphaFoldDB" id="A0A518CPR1"/>
<feature type="domain" description="Glycosyltransferase subfamily 4-like N-terminal" evidence="2">
    <location>
        <begin position="15"/>
        <end position="177"/>
    </location>
</feature>
<protein>
    <submittedName>
        <fullName evidence="3">Lipopolysaccharide core biosynthesis protein RfaG</fullName>
        <ecNumber evidence="3">2.4.-.-</ecNumber>
    </submittedName>
</protein>
<evidence type="ECO:0000259" key="1">
    <source>
        <dbReference type="Pfam" id="PF00534"/>
    </source>
</evidence>
<accession>A0A518CPR1</accession>